<dbReference type="AlphaFoldDB" id="A0A1S2LSU1"/>
<comment type="caution">
    <text evidence="2">The sequence shown here is derived from an EMBL/GenBank/DDBJ whole genome shotgun (WGS) entry which is preliminary data.</text>
</comment>
<evidence type="ECO:0000259" key="1">
    <source>
        <dbReference type="Pfam" id="PF12638"/>
    </source>
</evidence>
<organism evidence="2 3">
    <name type="scientific">Anaerobacillus arseniciselenatis</name>
    <dbReference type="NCBI Taxonomy" id="85682"/>
    <lineage>
        <taxon>Bacteria</taxon>
        <taxon>Bacillati</taxon>
        <taxon>Bacillota</taxon>
        <taxon>Bacilli</taxon>
        <taxon>Bacillales</taxon>
        <taxon>Bacillaceae</taxon>
        <taxon>Anaerobacillus</taxon>
    </lineage>
</organism>
<dbReference type="EMBL" id="MLQQ01000002">
    <property type="protein sequence ID" value="OIJ15203.1"/>
    <property type="molecule type" value="Genomic_DNA"/>
</dbReference>
<dbReference type="Pfam" id="PF12638">
    <property type="entry name" value="Staygreen"/>
    <property type="match status" value="1"/>
</dbReference>
<keyword evidence="3" id="KW-1185">Reference proteome</keyword>
<gene>
    <name evidence="2" type="ORF">BKP35_04980</name>
</gene>
<evidence type="ECO:0000313" key="2">
    <source>
        <dbReference type="EMBL" id="OIJ15203.1"/>
    </source>
</evidence>
<dbReference type="RefSeq" id="WP_071312307.1">
    <property type="nucleotide sequence ID" value="NZ_MLQQ01000002.1"/>
</dbReference>
<dbReference type="Proteomes" id="UP000180098">
    <property type="component" value="Unassembled WGS sequence"/>
</dbReference>
<protein>
    <recommendedName>
        <fullName evidence="1">Staygreen protein domain-containing protein</fullName>
    </recommendedName>
</protein>
<sequence>MLAEWQKVTQCRFRLVGWVYIDAGKFSEEEAGFRFNIFQQEMTLALKGIVNGDLPFFAEYPQLLDAFTGIKKASINNLTDASFPKK</sequence>
<accession>A0A1S2LSU1</accession>
<name>A0A1S2LSU1_9BACI</name>
<evidence type="ECO:0000313" key="3">
    <source>
        <dbReference type="Proteomes" id="UP000180098"/>
    </source>
</evidence>
<reference evidence="2 3" key="1">
    <citation type="submission" date="2016-10" db="EMBL/GenBank/DDBJ databases">
        <title>Draft genome sequences of four alkaliphilic bacteria belonging to the Anaerobacillus genus.</title>
        <authorList>
            <person name="Bassil N.M."/>
            <person name="Lloyd J.R."/>
        </authorList>
    </citation>
    <scope>NUCLEOTIDE SEQUENCE [LARGE SCALE GENOMIC DNA]</scope>
    <source>
        <strain evidence="2 3">DSM 15340</strain>
    </source>
</reference>
<dbReference type="InterPro" id="IPR024438">
    <property type="entry name" value="Staygreen"/>
</dbReference>
<proteinExistence type="predicted"/>
<feature type="domain" description="Staygreen protein" evidence="1">
    <location>
        <begin position="2"/>
        <end position="74"/>
    </location>
</feature>
<dbReference type="OrthoDB" id="1684395at2"/>